<evidence type="ECO:0000313" key="3">
    <source>
        <dbReference type="Proteomes" id="UP000034457"/>
    </source>
</evidence>
<reference evidence="2 3" key="1">
    <citation type="journal article" date="2015" name="Nature">
        <title>rRNA introns, odd ribosomes, and small enigmatic genomes across a large radiation of phyla.</title>
        <authorList>
            <person name="Brown C.T."/>
            <person name="Hug L.A."/>
            <person name="Thomas B.C."/>
            <person name="Sharon I."/>
            <person name="Castelle C.J."/>
            <person name="Singh A."/>
            <person name="Wilkins M.J."/>
            <person name="Williams K.H."/>
            <person name="Banfield J.F."/>
        </authorList>
    </citation>
    <scope>NUCLEOTIDE SEQUENCE [LARGE SCALE GENOMIC DNA]</scope>
</reference>
<name>A0A0G0BUV4_9BACT</name>
<evidence type="ECO:0000259" key="1">
    <source>
        <dbReference type="Pfam" id="PF13635"/>
    </source>
</evidence>
<evidence type="ECO:0000313" key="2">
    <source>
        <dbReference type="EMBL" id="KKP73139.1"/>
    </source>
</evidence>
<dbReference type="InterPro" id="IPR025420">
    <property type="entry name" value="DUF4143"/>
</dbReference>
<dbReference type="PANTHER" id="PTHR43566:SF1">
    <property type="entry name" value="AAA+ ATPASE DOMAIN-CONTAINING PROTEIN"/>
    <property type="match status" value="1"/>
</dbReference>
<accession>A0A0G0BUV4</accession>
<organism evidence="2 3">
    <name type="scientific">Candidatus Roizmanbacteria bacterium GW2011_GWA2_35_19</name>
    <dbReference type="NCBI Taxonomy" id="1618478"/>
    <lineage>
        <taxon>Bacteria</taxon>
        <taxon>Candidatus Roizmaniibacteriota</taxon>
    </lineage>
</organism>
<dbReference type="EMBL" id="LBQC01000007">
    <property type="protein sequence ID" value="KKP73139.1"/>
    <property type="molecule type" value="Genomic_DNA"/>
</dbReference>
<dbReference type="STRING" id="1618478.UR68_C0007G0009"/>
<proteinExistence type="predicted"/>
<dbReference type="PANTHER" id="PTHR43566">
    <property type="entry name" value="CONSERVED PROTEIN"/>
    <property type="match status" value="1"/>
</dbReference>
<comment type="caution">
    <text evidence="2">The sequence shown here is derived from an EMBL/GenBank/DDBJ whole genome shotgun (WGS) entry which is preliminary data.</text>
</comment>
<dbReference type="Proteomes" id="UP000034457">
    <property type="component" value="Unassembled WGS sequence"/>
</dbReference>
<sequence length="236" mass="27973">MTAGKANIEKQYFLPEQLIFGGYPYIQDLSTVEDKKRYLISIIDDYLFQDILDLEEIAVTDNLRKLTTLLAYQIGQEVSFNELSLNLKIDTKTVIRYIDLLKQGFIIFEVGAFSKNLRKEVVKNKKYYFWDLGIRNALLGSFTPLETRGDIGFLWENFLAVERTKKNHYEGRTVQTYFWRTYDNAEIDWIEVNDQKISAYEFKWRSEKGKTPKSFFENYKEKITVVNKNNYFNFIA</sequence>
<dbReference type="Pfam" id="PF13635">
    <property type="entry name" value="DUF4143"/>
    <property type="match status" value="1"/>
</dbReference>
<protein>
    <submittedName>
        <fullName evidence="2">AAA ATPase</fullName>
    </submittedName>
</protein>
<gene>
    <name evidence="2" type="ORF">UR68_C0007G0009</name>
</gene>
<dbReference type="AlphaFoldDB" id="A0A0G0BUV4"/>
<feature type="domain" description="DUF4143" evidence="1">
    <location>
        <begin position="49"/>
        <end position="204"/>
    </location>
</feature>
<dbReference type="PATRIC" id="fig|1618478.3.peg.349"/>